<gene>
    <name evidence="3" type="ORF">CTEN210_16325</name>
</gene>
<dbReference type="Proteomes" id="UP001054902">
    <property type="component" value="Unassembled WGS sequence"/>
</dbReference>
<evidence type="ECO:0000313" key="4">
    <source>
        <dbReference type="Proteomes" id="UP001054902"/>
    </source>
</evidence>
<feature type="region of interest" description="Disordered" evidence="1">
    <location>
        <begin position="106"/>
        <end position="127"/>
    </location>
</feature>
<dbReference type="Gene3D" id="3.30.420.10">
    <property type="entry name" value="Ribonuclease H-like superfamily/Ribonuclease H"/>
    <property type="match status" value="1"/>
</dbReference>
<dbReference type="Pfam" id="PF03372">
    <property type="entry name" value="Exo_endo_phos"/>
    <property type="match status" value="1"/>
</dbReference>
<sequence>MYKEEERNKCIRERDEEEDWRIMFGNINGFPKPSDEDKTKIDLLQYLVQEAMPDILGISEHGRVINRLHRDEQPQKIMGRWDKERISRLVTRFAWLHGERNDRDKNEVGGTGIVTMNKGTSHTVASGEDKEKLGRWNWVTINGRKSKKITIISVYRPTKNQQTTIRQSAVISRKRKIEALANETTTTWMEDLKELVNQFRDEKHEVIIGGDFNDNLNDEEGFVQKSMKELGLREVLLEAFGKGPATYQRGSTTIDGIFCTEGIEIANGGYISFEDSPSDHMWPWIDIKEKNMTGRNRKEFIPPVDRRATSKIPKVKKKFQQLLEEQIKKYNLYERMKNLSEQIKDNEMDEDQEVEYEMIEIRFRRAVKYADRRCRKIRRGRVPFSEEAKKVMSKIRIQKLVRLRLLMMGKKNRPKMRKLKRYAKKVKYEGPLEFKSVEEANKYLKESYNEYKELRPRARELRQKYIYDIAEDLAKEDPNGKDAEWFANKIIREEEIKEHYREIKKAEKKNIRGGVERVLVEDENGEKRIVHGKEEIARAIRDANIKKRLQAKDTPLRSEPLASLLGEQMKYERWEEILHGQVELPDEGIEEGTRIWYDLMRIQAYENFEIKWTPEEYIESWKKIDENKSSMPGIQAAHIKCMDPKSKAAYVVSQLALIPLKTGYAPITWQEGIDSMIPKKVAGECRPEKLRLILLFDARFNHNNKLIGKKMMEFAEEKGLLAKEQFGSRKNKSAIEHAVNKRLTLDFSRQYKANCIYIANDAKSCYDRILLLVAYLMMRQSGMDEKATISSISTLVGMEMKIRTAHGVSELSYGGLEWDEWPHGIGQGNGYGPAIWALISSPLLYLLREQGYGTNIQTPITKEALRLSGFSFVDDTDQCEMKMENQDWDTQLENTQASINLWESLLRTTGGAIEPTKSDWTKMRFKWKGHNVEVEKHKDEEKLFMKGLDGSREELKKVNFDQARETLGVWQAASGQERTQADKLKQKAQEWSSNVNNSQINMKETSTAVKQTIGKSIRYPLSATALSEKLAKEVDVEIRKAALGKMGLVRNAPVTPVEAPIEYGGLGTDSNVYKNQMIDHCIILMNHGHRETTTGKLLRVSLEALSMESGLGGDPGSLDTNNIGWITANTWIGETLKSLRQHELQLQTSIKGLCTWTNRDEYLMEVLSKRRSVKELKILNKVRMYLRVATFADIVTADGKEIDENILTGSKSTSPSPSATAYLWPNVDEPTSKEKELWTNALCQEYTITEHNRKLGMEASLVWDSKIEKYLQWSYDHENDEIYEKIGNEYRVYKPMNLRVRRKAYFYDRSEEEVNRSIKPISVQQENGGIYIKCQGQVGVFEEEEQDEEGWILRCIEDNEQEKEILAEEMRQGTAVFVSDGSYKGDRSSAAVTTVPRKKIKISTTVPGNKSNQSSYRGELGGILASIIYANKVAKEKNIQGRATMVCDNKGALDASFGWRQINSRWQCYDLLCMIRYHLSISQLKWTKKHVKGHQDKKIPYDKLDVMAQANVDVDKMAKEELRRNIQVTQERILKGQSWKIYSIRLRTWITGNIEKEIRATCYENEMKMIWERKCDDITISDKEWMNFQKLCKEQPEQNKLFLFKYGMNILPTKKNMKRRKHDDSDRCPSCQEVENNDHLITCKCSKRKLALQDELEELEKELKKHTSKQIRDAIMHLLECFSEDKEPRPNDDWEEETKNVVTDQWVRGQRAFFMGFWREEWFELQEKYNKRINTKTYATTKIRHMIRGCQSLLKATWKTRNEEIHRNEESTENKRKHEDLNKRITAIFKKKEKIPNTYLGQDARIFKSKEDKIKRMKVKRKERWVRNAEAIMSKYEKGNERKSAKMMRSYFMPSNYLHKGDG</sequence>
<dbReference type="InterPro" id="IPR036691">
    <property type="entry name" value="Endo/exonu/phosph_ase_sf"/>
</dbReference>
<organism evidence="3 4">
    <name type="scientific">Chaetoceros tenuissimus</name>
    <dbReference type="NCBI Taxonomy" id="426638"/>
    <lineage>
        <taxon>Eukaryota</taxon>
        <taxon>Sar</taxon>
        <taxon>Stramenopiles</taxon>
        <taxon>Ochrophyta</taxon>
        <taxon>Bacillariophyta</taxon>
        <taxon>Coscinodiscophyceae</taxon>
        <taxon>Chaetocerotophycidae</taxon>
        <taxon>Chaetocerotales</taxon>
        <taxon>Chaetocerotaceae</taxon>
        <taxon>Chaetoceros</taxon>
    </lineage>
</organism>
<accession>A0AAD3DC04</accession>
<dbReference type="GO" id="GO:0003676">
    <property type="term" value="F:nucleic acid binding"/>
    <property type="evidence" value="ECO:0007669"/>
    <property type="project" value="InterPro"/>
</dbReference>
<name>A0AAD3DC04_9STRA</name>
<dbReference type="InterPro" id="IPR005135">
    <property type="entry name" value="Endo/exonuclease/phosphatase"/>
</dbReference>
<dbReference type="EMBL" id="BLLK01000069">
    <property type="protein sequence ID" value="GFH59849.1"/>
    <property type="molecule type" value="Genomic_DNA"/>
</dbReference>
<evidence type="ECO:0000259" key="2">
    <source>
        <dbReference type="PROSITE" id="PS50878"/>
    </source>
</evidence>
<protein>
    <recommendedName>
        <fullName evidence="2">Reverse transcriptase domain-containing protein</fullName>
    </recommendedName>
</protein>
<dbReference type="GO" id="GO:0003824">
    <property type="term" value="F:catalytic activity"/>
    <property type="evidence" value="ECO:0007669"/>
    <property type="project" value="InterPro"/>
</dbReference>
<dbReference type="Gene3D" id="3.60.10.10">
    <property type="entry name" value="Endonuclease/exonuclease/phosphatase"/>
    <property type="match status" value="1"/>
</dbReference>
<feature type="domain" description="Reverse transcriptase" evidence="2">
    <location>
        <begin position="658"/>
        <end position="932"/>
    </location>
</feature>
<comment type="caution">
    <text evidence="3">The sequence shown here is derived from an EMBL/GenBank/DDBJ whole genome shotgun (WGS) entry which is preliminary data.</text>
</comment>
<dbReference type="InterPro" id="IPR000477">
    <property type="entry name" value="RT_dom"/>
</dbReference>
<evidence type="ECO:0000256" key="1">
    <source>
        <dbReference type="SAM" id="MobiDB-lite"/>
    </source>
</evidence>
<reference evidence="3 4" key="1">
    <citation type="journal article" date="2021" name="Sci. Rep.">
        <title>The genome of the diatom Chaetoceros tenuissimus carries an ancient integrated fragment of an extant virus.</title>
        <authorList>
            <person name="Hongo Y."/>
            <person name="Kimura K."/>
            <person name="Takaki Y."/>
            <person name="Yoshida Y."/>
            <person name="Baba S."/>
            <person name="Kobayashi G."/>
            <person name="Nagasaki K."/>
            <person name="Hano T."/>
            <person name="Tomaru Y."/>
        </authorList>
    </citation>
    <scope>NUCLEOTIDE SEQUENCE [LARGE SCALE GENOMIC DNA]</scope>
    <source>
        <strain evidence="3 4">NIES-3715</strain>
    </source>
</reference>
<dbReference type="PROSITE" id="PS50878">
    <property type="entry name" value="RT_POL"/>
    <property type="match status" value="1"/>
</dbReference>
<evidence type="ECO:0000313" key="3">
    <source>
        <dbReference type="EMBL" id="GFH59849.1"/>
    </source>
</evidence>
<keyword evidence="4" id="KW-1185">Reference proteome</keyword>
<proteinExistence type="predicted"/>
<dbReference type="InterPro" id="IPR036397">
    <property type="entry name" value="RNaseH_sf"/>
</dbReference>
<dbReference type="SUPFAM" id="SSF56219">
    <property type="entry name" value="DNase I-like"/>
    <property type="match status" value="1"/>
</dbReference>